<name>A0A314L756_NICAT</name>
<reference evidence="2" key="1">
    <citation type="submission" date="2016-11" db="EMBL/GenBank/DDBJ databases">
        <title>The genome of Nicotiana attenuata.</title>
        <authorList>
            <person name="Xu S."/>
            <person name="Brockmoeller T."/>
            <person name="Gaquerel E."/>
            <person name="Navarro A."/>
            <person name="Kuhl H."/>
            <person name="Gase K."/>
            <person name="Ling Z."/>
            <person name="Zhou W."/>
            <person name="Kreitzer C."/>
            <person name="Stanke M."/>
            <person name="Tang H."/>
            <person name="Lyons E."/>
            <person name="Pandey P."/>
            <person name="Pandey S.P."/>
            <person name="Timmermann B."/>
            <person name="Baldwin I.T."/>
        </authorList>
    </citation>
    <scope>NUCLEOTIDE SEQUENCE [LARGE SCALE GENOMIC DNA]</scope>
    <source>
        <strain evidence="2">UT</strain>
    </source>
</reference>
<evidence type="ECO:0000313" key="3">
    <source>
        <dbReference type="Proteomes" id="UP000187609"/>
    </source>
</evidence>
<proteinExistence type="predicted"/>
<sequence length="271" mass="31255">MLKQTEDSIQNVLGWKLDNRVKDAVEHTPYKRLQDNKFKISHPETWKNLELCAGTFSCICLHRNEHHDYQRYSVQLGLPFMEVPDEGDIVRKSRSGADAYVNFEDKYVEDIKAWEEKEKTFISEIPYISSFKYSDDQQDEGAQNSPAGTSTNSLTDEPTLPLILPTTAHSSPHTPIDHEDGLHGGNNSLLNDNFNVGGGEYDFQDDLEYVDDLRDDTRLEEMTQKPVVKRKRKRVNKSKNKKVGKIYPLANRYTIDDTHDGRVRHTFLTTY</sequence>
<evidence type="ECO:0000313" key="2">
    <source>
        <dbReference type="EMBL" id="OIT36937.1"/>
    </source>
</evidence>
<feature type="compositionally biased region" description="Polar residues" evidence="1">
    <location>
        <begin position="140"/>
        <end position="156"/>
    </location>
</feature>
<gene>
    <name evidence="2" type="ORF">A4A49_03729</name>
</gene>
<feature type="region of interest" description="Disordered" evidence="1">
    <location>
        <begin position="134"/>
        <end position="179"/>
    </location>
</feature>
<dbReference type="EMBL" id="MJEQ01000372">
    <property type="protein sequence ID" value="OIT36937.1"/>
    <property type="molecule type" value="Genomic_DNA"/>
</dbReference>
<protein>
    <submittedName>
        <fullName evidence="2">Uncharacterized protein</fullName>
    </submittedName>
</protein>
<keyword evidence="3" id="KW-1185">Reference proteome</keyword>
<dbReference type="Proteomes" id="UP000187609">
    <property type="component" value="Unassembled WGS sequence"/>
</dbReference>
<comment type="caution">
    <text evidence="2">The sequence shown here is derived from an EMBL/GenBank/DDBJ whole genome shotgun (WGS) entry which is preliminary data.</text>
</comment>
<organism evidence="2 3">
    <name type="scientific">Nicotiana attenuata</name>
    <name type="common">Coyote tobacco</name>
    <dbReference type="NCBI Taxonomy" id="49451"/>
    <lineage>
        <taxon>Eukaryota</taxon>
        <taxon>Viridiplantae</taxon>
        <taxon>Streptophyta</taxon>
        <taxon>Embryophyta</taxon>
        <taxon>Tracheophyta</taxon>
        <taxon>Spermatophyta</taxon>
        <taxon>Magnoliopsida</taxon>
        <taxon>eudicotyledons</taxon>
        <taxon>Gunneridae</taxon>
        <taxon>Pentapetalae</taxon>
        <taxon>asterids</taxon>
        <taxon>lamiids</taxon>
        <taxon>Solanales</taxon>
        <taxon>Solanaceae</taxon>
        <taxon>Nicotianoideae</taxon>
        <taxon>Nicotianeae</taxon>
        <taxon>Nicotiana</taxon>
    </lineage>
</organism>
<dbReference type="Gramene" id="OIT36937">
    <property type="protein sequence ID" value="OIT36937"/>
    <property type="gene ID" value="A4A49_03729"/>
</dbReference>
<evidence type="ECO:0000256" key="1">
    <source>
        <dbReference type="SAM" id="MobiDB-lite"/>
    </source>
</evidence>
<dbReference type="AlphaFoldDB" id="A0A314L756"/>
<accession>A0A314L756</accession>